<keyword evidence="5" id="KW-0406">Ion transport</keyword>
<comment type="subcellular location">
    <subcellularLocation>
        <location evidence="1">Cell outer membrane</location>
        <topology evidence="1">Multi-pass membrane protein</topology>
    </subcellularLocation>
</comment>
<keyword evidence="3" id="KW-1134">Transmembrane beta strand</keyword>
<evidence type="ECO:0000259" key="12">
    <source>
        <dbReference type="PROSITE" id="PS51123"/>
    </source>
</evidence>
<dbReference type="Proteomes" id="UP001225596">
    <property type="component" value="Unassembled WGS sequence"/>
</dbReference>
<comment type="similarity">
    <text evidence="10">Belongs to the outer membrane OOP (TC 1.B.6) superfamily.</text>
</comment>
<dbReference type="PANTHER" id="PTHR30329">
    <property type="entry name" value="STATOR ELEMENT OF FLAGELLAR MOTOR COMPLEX"/>
    <property type="match status" value="1"/>
</dbReference>
<evidence type="ECO:0000256" key="9">
    <source>
        <dbReference type="PROSITE-ProRule" id="PRU00473"/>
    </source>
</evidence>
<dbReference type="InterPro" id="IPR006690">
    <property type="entry name" value="OMPA-like_CS"/>
</dbReference>
<evidence type="ECO:0000256" key="1">
    <source>
        <dbReference type="ARBA" id="ARBA00004571"/>
    </source>
</evidence>
<evidence type="ECO:0000256" key="10">
    <source>
        <dbReference type="RuleBase" id="RU003859"/>
    </source>
</evidence>
<proteinExistence type="inferred from homology"/>
<dbReference type="InterPro" id="IPR036737">
    <property type="entry name" value="OmpA-like_sf"/>
</dbReference>
<dbReference type="Pfam" id="PF00691">
    <property type="entry name" value="OmpA"/>
    <property type="match status" value="1"/>
</dbReference>
<evidence type="ECO:0000256" key="4">
    <source>
        <dbReference type="ARBA" id="ARBA00022692"/>
    </source>
</evidence>
<dbReference type="InterPro" id="IPR006664">
    <property type="entry name" value="OMP_bac"/>
</dbReference>
<reference evidence="13 14" key="1">
    <citation type="submission" date="2023-08" db="EMBL/GenBank/DDBJ databases">
        <title>Oxalobacteraceae gen .nov., isolated from river sludge outside the plant.</title>
        <authorList>
            <person name="Zhao S.Y."/>
        </authorList>
    </citation>
    <scope>NUCLEOTIDE SEQUENCE [LARGE SCALE GENOMIC DNA]</scope>
    <source>
        <strain evidence="13 14">R-40</strain>
    </source>
</reference>
<dbReference type="PANTHER" id="PTHR30329:SF21">
    <property type="entry name" value="LIPOPROTEIN YIAD-RELATED"/>
    <property type="match status" value="1"/>
</dbReference>
<evidence type="ECO:0000256" key="6">
    <source>
        <dbReference type="ARBA" id="ARBA00023114"/>
    </source>
</evidence>
<evidence type="ECO:0000256" key="3">
    <source>
        <dbReference type="ARBA" id="ARBA00022452"/>
    </source>
</evidence>
<sequence>MKAAKASRALGLMALAVIASPMAAAEDVNGWYVGGNVGRSFATIDDDRINTNLLGAGFASTSIEEDDRSTGYKVFSGYQFNRHFAIEGGYFDLGKFGYTATTVPAGTLSGEAKIRGLNLDLIGILPMTEKLSAFGRVGVTHAQARDSFRGSGAVLVSDPNPRKTDTNYKFGAGLQYAVTENFALRAEIERYRINDAVGNKGDIDLASIGLVYRFGGTSPAPRAAEPAYVAAAPAVVAPAAPPAPRKVTFSADSLFDFDQQNLKADGKRQLDQFASNLNGASYDVISVTGHTDRLGSDAYNTKLSARRAETVKAYLVNSAGIPAGKISATGAGEAEPVTKVDDCKGNKASKGLIACLQPDRRVEVEVVGTKQ</sequence>
<accession>A0ABU1BKN9</accession>
<evidence type="ECO:0000256" key="7">
    <source>
        <dbReference type="ARBA" id="ARBA00023136"/>
    </source>
</evidence>
<dbReference type="EMBL" id="JAUYVH010000001">
    <property type="protein sequence ID" value="MDQ9169404.1"/>
    <property type="molecule type" value="Genomic_DNA"/>
</dbReference>
<evidence type="ECO:0000256" key="8">
    <source>
        <dbReference type="ARBA" id="ARBA00023237"/>
    </source>
</evidence>
<evidence type="ECO:0000256" key="5">
    <source>
        <dbReference type="ARBA" id="ARBA00023065"/>
    </source>
</evidence>
<evidence type="ECO:0000256" key="11">
    <source>
        <dbReference type="SAM" id="SignalP"/>
    </source>
</evidence>
<dbReference type="InterPro" id="IPR050330">
    <property type="entry name" value="Bact_OuterMem_StrucFunc"/>
</dbReference>
<dbReference type="PROSITE" id="PS51123">
    <property type="entry name" value="OMPA_2"/>
    <property type="match status" value="1"/>
</dbReference>
<organism evidence="13 14">
    <name type="scientific">Keguizhuia sedimenti</name>
    <dbReference type="NCBI Taxonomy" id="3064264"/>
    <lineage>
        <taxon>Bacteria</taxon>
        <taxon>Pseudomonadati</taxon>
        <taxon>Pseudomonadota</taxon>
        <taxon>Betaproteobacteria</taxon>
        <taxon>Burkholderiales</taxon>
        <taxon>Oxalobacteraceae</taxon>
        <taxon>Keguizhuia</taxon>
    </lineage>
</organism>
<feature type="domain" description="OmpA-like" evidence="12">
    <location>
        <begin position="242"/>
        <end position="370"/>
    </location>
</feature>
<feature type="chain" id="PRO_5046273911" evidence="11">
    <location>
        <begin position="25"/>
        <end position="371"/>
    </location>
</feature>
<feature type="signal peptide" evidence="11">
    <location>
        <begin position="1"/>
        <end position="24"/>
    </location>
</feature>
<dbReference type="Gene3D" id="2.40.160.20">
    <property type="match status" value="1"/>
</dbReference>
<protein>
    <submittedName>
        <fullName evidence="13">Outer membrane beta-barrel protein</fullName>
    </submittedName>
</protein>
<dbReference type="SUPFAM" id="SSF103088">
    <property type="entry name" value="OmpA-like"/>
    <property type="match status" value="1"/>
</dbReference>
<gene>
    <name evidence="13" type="ORF">Q8A64_03155</name>
</gene>
<keyword evidence="2" id="KW-0813">Transport</keyword>
<dbReference type="CDD" id="cd07185">
    <property type="entry name" value="OmpA_C-like"/>
    <property type="match status" value="1"/>
</dbReference>
<keyword evidence="8" id="KW-0998">Cell outer membrane</keyword>
<evidence type="ECO:0000313" key="13">
    <source>
        <dbReference type="EMBL" id="MDQ9169404.1"/>
    </source>
</evidence>
<dbReference type="RefSeq" id="WP_338435292.1">
    <property type="nucleotide sequence ID" value="NZ_JAUYVH010000001.1"/>
</dbReference>
<dbReference type="SUPFAM" id="SSF56925">
    <property type="entry name" value="OMPA-like"/>
    <property type="match status" value="1"/>
</dbReference>
<keyword evidence="4" id="KW-0812">Transmembrane</keyword>
<dbReference type="PROSITE" id="PS01068">
    <property type="entry name" value="OMPA_1"/>
    <property type="match status" value="1"/>
</dbReference>
<dbReference type="InterPro" id="IPR011250">
    <property type="entry name" value="OMP/PagP_B-barrel"/>
</dbReference>
<dbReference type="InterPro" id="IPR000498">
    <property type="entry name" value="OmpA-like_TM_dom"/>
</dbReference>
<comment type="caution">
    <text evidence="13">The sequence shown here is derived from an EMBL/GenBank/DDBJ whole genome shotgun (WGS) entry which is preliminary data.</text>
</comment>
<keyword evidence="6" id="KW-0626">Porin</keyword>
<evidence type="ECO:0000256" key="2">
    <source>
        <dbReference type="ARBA" id="ARBA00022448"/>
    </source>
</evidence>
<keyword evidence="7 9" id="KW-0472">Membrane</keyword>
<keyword evidence="14" id="KW-1185">Reference proteome</keyword>
<keyword evidence="11" id="KW-0732">Signal</keyword>
<evidence type="ECO:0000313" key="14">
    <source>
        <dbReference type="Proteomes" id="UP001225596"/>
    </source>
</evidence>
<name>A0ABU1BKN9_9BURK</name>
<dbReference type="InterPro" id="IPR006665">
    <property type="entry name" value="OmpA-like"/>
</dbReference>
<dbReference type="Gene3D" id="3.30.1330.60">
    <property type="entry name" value="OmpA-like domain"/>
    <property type="match status" value="1"/>
</dbReference>
<dbReference type="PRINTS" id="PR01021">
    <property type="entry name" value="OMPADOMAIN"/>
</dbReference>
<dbReference type="Pfam" id="PF01389">
    <property type="entry name" value="OmpA_membrane"/>
    <property type="match status" value="1"/>
</dbReference>